<name>A0A1G6ZQ66_9ACTO</name>
<dbReference type="PANTHER" id="PTHR43275">
    <property type="entry name" value="D-MALATE DEHYDROGENASE [DECARBOXYLATING]"/>
    <property type="match status" value="1"/>
</dbReference>
<comment type="cofactor">
    <cofactor evidence="1">
        <name>Mn(2+)</name>
        <dbReference type="ChEBI" id="CHEBI:29035"/>
    </cofactor>
</comment>
<dbReference type="GO" id="GO:0051287">
    <property type="term" value="F:NAD binding"/>
    <property type="evidence" value="ECO:0007669"/>
    <property type="project" value="InterPro"/>
</dbReference>
<evidence type="ECO:0000256" key="3">
    <source>
        <dbReference type="ARBA" id="ARBA00022723"/>
    </source>
</evidence>
<sequence>MLRVRGTDGRLWHKVRNMRTSIDLAVIHGDGIGPEIVPEGIKALRAVLAGSNISLQTTPYELGADHYRKTGQTLEPETLARLRDHDAILLGAIGDPAVPSGVLERGILLKLRFAFDHYVNLRPNRYYPGVETPLANPGNIDFLVVREGTEGLYSGNGGITHKDSPLEVATEVSVNTGQGTERLVRYAFELANQRPRKHLTWVHKENVLVHAGNLWRRKVELVAPEYPEVTTEYMHADAATIYLVSDPARFDVLATDNLFGDILTDEAGAVTGGVGLAASGNINPEGQYPSMFEPIHGSAPDIAGKQLADPTATIASVSLLLQHLGLSQYAQQVDAAIEADMAARAQAVTAGTPLRRSTAEIGDAIAERILAAA</sequence>
<gene>
    <name evidence="8" type="ORF">SAMN05421878_101213</name>
</gene>
<evidence type="ECO:0000259" key="7">
    <source>
        <dbReference type="SMART" id="SM01329"/>
    </source>
</evidence>
<dbReference type="SUPFAM" id="SSF53659">
    <property type="entry name" value="Isocitrate/Isopropylmalate dehydrogenase-like"/>
    <property type="match status" value="1"/>
</dbReference>
<keyword evidence="4" id="KW-0560">Oxidoreductase</keyword>
<dbReference type="GO" id="GO:0016616">
    <property type="term" value="F:oxidoreductase activity, acting on the CH-OH group of donors, NAD or NADP as acceptor"/>
    <property type="evidence" value="ECO:0007669"/>
    <property type="project" value="InterPro"/>
</dbReference>
<feature type="domain" description="Isopropylmalate dehydrogenase-like" evidence="7">
    <location>
        <begin position="23"/>
        <end position="365"/>
    </location>
</feature>
<protein>
    <submittedName>
        <fullName evidence="8">3-isopropylmalate dehydrogenase</fullName>
    </submittedName>
</protein>
<evidence type="ECO:0000256" key="5">
    <source>
        <dbReference type="ARBA" id="ARBA00023027"/>
    </source>
</evidence>
<evidence type="ECO:0000313" key="9">
    <source>
        <dbReference type="Proteomes" id="UP000182744"/>
    </source>
</evidence>
<evidence type="ECO:0000256" key="6">
    <source>
        <dbReference type="ARBA" id="ARBA00023211"/>
    </source>
</evidence>
<keyword evidence="5" id="KW-0520">NAD</keyword>
<dbReference type="Pfam" id="PF00180">
    <property type="entry name" value="Iso_dh"/>
    <property type="match status" value="1"/>
</dbReference>
<evidence type="ECO:0000256" key="2">
    <source>
        <dbReference type="ARBA" id="ARBA00001946"/>
    </source>
</evidence>
<evidence type="ECO:0000256" key="4">
    <source>
        <dbReference type="ARBA" id="ARBA00023002"/>
    </source>
</evidence>
<keyword evidence="9" id="KW-1185">Reference proteome</keyword>
<evidence type="ECO:0000256" key="1">
    <source>
        <dbReference type="ARBA" id="ARBA00001936"/>
    </source>
</evidence>
<evidence type="ECO:0000313" key="8">
    <source>
        <dbReference type="EMBL" id="SDE04671.1"/>
    </source>
</evidence>
<dbReference type="SMART" id="SM01329">
    <property type="entry name" value="Iso_dh"/>
    <property type="match status" value="1"/>
</dbReference>
<dbReference type="GO" id="GO:0000287">
    <property type="term" value="F:magnesium ion binding"/>
    <property type="evidence" value="ECO:0007669"/>
    <property type="project" value="InterPro"/>
</dbReference>
<keyword evidence="3" id="KW-0479">Metal-binding</keyword>
<dbReference type="PANTHER" id="PTHR43275:SF1">
    <property type="entry name" value="D-MALATE DEHYDROGENASE [DECARBOXYLATING]"/>
    <property type="match status" value="1"/>
</dbReference>
<dbReference type="InterPro" id="IPR024084">
    <property type="entry name" value="IsoPropMal-DH-like_dom"/>
</dbReference>
<comment type="cofactor">
    <cofactor evidence="2">
        <name>Mg(2+)</name>
        <dbReference type="ChEBI" id="CHEBI:18420"/>
    </cofactor>
</comment>
<dbReference type="Proteomes" id="UP000182744">
    <property type="component" value="Unassembled WGS sequence"/>
</dbReference>
<dbReference type="EMBL" id="FNAU01000001">
    <property type="protein sequence ID" value="SDE04671.1"/>
    <property type="molecule type" value="Genomic_DNA"/>
</dbReference>
<organism evidence="8 9">
    <name type="scientific">Actinobaculum suis</name>
    <dbReference type="NCBI Taxonomy" id="1657"/>
    <lineage>
        <taxon>Bacteria</taxon>
        <taxon>Bacillati</taxon>
        <taxon>Actinomycetota</taxon>
        <taxon>Actinomycetes</taxon>
        <taxon>Actinomycetales</taxon>
        <taxon>Actinomycetaceae</taxon>
        <taxon>Actinobaculum</taxon>
    </lineage>
</organism>
<accession>A0A1G6ZQ66</accession>
<dbReference type="AlphaFoldDB" id="A0A1G6ZQ66"/>
<keyword evidence="6" id="KW-0464">Manganese</keyword>
<dbReference type="InterPro" id="IPR050501">
    <property type="entry name" value="ICDH/IPMDH"/>
</dbReference>
<dbReference type="InterPro" id="IPR019818">
    <property type="entry name" value="IsoCit/isopropylmalate_DH_CS"/>
</dbReference>
<dbReference type="NCBIfam" id="NF002898">
    <property type="entry name" value="PRK03437.1"/>
    <property type="match status" value="1"/>
</dbReference>
<proteinExistence type="predicted"/>
<reference evidence="9" key="1">
    <citation type="submission" date="2016-10" db="EMBL/GenBank/DDBJ databases">
        <authorList>
            <person name="Varghese N."/>
        </authorList>
    </citation>
    <scope>NUCLEOTIDE SEQUENCE [LARGE SCALE GENOMIC DNA]</scope>
    <source>
        <strain evidence="9">DSM 20639</strain>
    </source>
</reference>
<dbReference type="Gene3D" id="3.40.718.10">
    <property type="entry name" value="Isopropylmalate Dehydrogenase"/>
    <property type="match status" value="1"/>
</dbReference>
<dbReference type="PROSITE" id="PS00470">
    <property type="entry name" value="IDH_IMDH"/>
    <property type="match status" value="1"/>
</dbReference>